<keyword evidence="3" id="KW-0547">Nucleotide-binding</keyword>
<reference evidence="6" key="1">
    <citation type="submission" date="2019-08" db="EMBL/GenBank/DDBJ databases">
        <authorList>
            <person name="Kucharzyk K."/>
            <person name="Murdoch R.W."/>
            <person name="Higgins S."/>
            <person name="Loffler F."/>
        </authorList>
    </citation>
    <scope>NUCLEOTIDE SEQUENCE</scope>
</reference>
<dbReference type="InterPro" id="IPR027417">
    <property type="entry name" value="P-loop_NTPase"/>
</dbReference>
<evidence type="ECO:0000256" key="2">
    <source>
        <dbReference type="ARBA" id="ARBA00022448"/>
    </source>
</evidence>
<dbReference type="GO" id="GO:0005524">
    <property type="term" value="F:ATP binding"/>
    <property type="evidence" value="ECO:0007669"/>
    <property type="project" value="UniProtKB-KW"/>
</dbReference>
<keyword evidence="2" id="KW-0813">Transport</keyword>
<keyword evidence="4" id="KW-0067">ATP-binding</keyword>
<dbReference type="SUPFAM" id="SSF52540">
    <property type="entry name" value="P-loop containing nucleoside triphosphate hydrolases"/>
    <property type="match status" value="1"/>
</dbReference>
<evidence type="ECO:0000313" key="6">
    <source>
        <dbReference type="EMBL" id="MPM97328.1"/>
    </source>
</evidence>
<comment type="caution">
    <text evidence="6">The sequence shown here is derived from an EMBL/GenBank/DDBJ whole genome shotgun (WGS) entry which is preliminary data.</text>
</comment>
<comment type="similarity">
    <text evidence="1">Belongs to the ABC transporter superfamily.</text>
</comment>
<dbReference type="InterPro" id="IPR003439">
    <property type="entry name" value="ABC_transporter-like_ATP-bd"/>
</dbReference>
<dbReference type="Pfam" id="PF00005">
    <property type="entry name" value="ABC_tran"/>
    <property type="match status" value="1"/>
</dbReference>
<dbReference type="SMART" id="SM00382">
    <property type="entry name" value="AAA"/>
    <property type="match status" value="1"/>
</dbReference>
<dbReference type="PANTHER" id="PTHR43117:SF4">
    <property type="entry name" value="OSMOPROTECTANT IMPORT ATP-BINDING PROTEIN OSMV"/>
    <property type="match status" value="1"/>
</dbReference>
<name>A0A645E7W9_9ZZZZ</name>
<evidence type="ECO:0000256" key="4">
    <source>
        <dbReference type="ARBA" id="ARBA00022840"/>
    </source>
</evidence>
<dbReference type="GO" id="GO:0016887">
    <property type="term" value="F:ATP hydrolysis activity"/>
    <property type="evidence" value="ECO:0007669"/>
    <property type="project" value="InterPro"/>
</dbReference>
<dbReference type="PANTHER" id="PTHR43117">
    <property type="entry name" value="OSMOPROTECTANT IMPORT ATP-BINDING PROTEIN OSMV"/>
    <property type="match status" value="1"/>
</dbReference>
<proteinExistence type="inferred from homology"/>
<accession>A0A645E7W9</accession>
<dbReference type="Gene3D" id="3.40.50.300">
    <property type="entry name" value="P-loop containing nucleotide triphosphate hydrolases"/>
    <property type="match status" value="1"/>
</dbReference>
<evidence type="ECO:0000256" key="3">
    <source>
        <dbReference type="ARBA" id="ARBA00022741"/>
    </source>
</evidence>
<dbReference type="InterPro" id="IPR003593">
    <property type="entry name" value="AAA+_ATPase"/>
</dbReference>
<feature type="domain" description="ABC transporter" evidence="5">
    <location>
        <begin position="8"/>
        <end position="243"/>
    </location>
</feature>
<organism evidence="6">
    <name type="scientific">bioreactor metagenome</name>
    <dbReference type="NCBI Taxonomy" id="1076179"/>
    <lineage>
        <taxon>unclassified sequences</taxon>
        <taxon>metagenomes</taxon>
        <taxon>ecological metagenomes</taxon>
    </lineage>
</organism>
<dbReference type="EMBL" id="VSSQ01043621">
    <property type="protein sequence ID" value="MPM97328.1"/>
    <property type="molecule type" value="Genomic_DNA"/>
</dbReference>
<gene>
    <name evidence="6" type="ORF">SDC9_144501</name>
</gene>
<dbReference type="PROSITE" id="PS50893">
    <property type="entry name" value="ABC_TRANSPORTER_2"/>
    <property type="match status" value="1"/>
</dbReference>
<evidence type="ECO:0000256" key="1">
    <source>
        <dbReference type="ARBA" id="ARBA00005417"/>
    </source>
</evidence>
<evidence type="ECO:0000259" key="5">
    <source>
        <dbReference type="PROSITE" id="PS50893"/>
    </source>
</evidence>
<dbReference type="AlphaFoldDB" id="A0A645E7W9"/>
<protein>
    <recommendedName>
        <fullName evidence="5">ABC transporter domain-containing protein</fullName>
    </recommendedName>
</protein>
<sequence>MYKKHKTMEIRNITIFGGNGKDGNPEKVSQFELKMGNIISIVGPTGCGKTTLINDIELFANNNTPTGRRVLINDEPMPEESSFDPAKHPIALISQHTNFLSDLPVGEFLRIHATVRGATNIEEILAETLEFANQLTGESIIPETGMTELSGGQTRSLLIADAVIIGNSPIILLDEIENAGINRTKALELLKKYQKIFVFVTHDSRIALLSDFRVVMKNGAMQKLIVTSEEERHAANELRKIDNVMLEFRSLIRAGEQITEDVFNTKIKGILQN</sequence>